<dbReference type="RefSeq" id="WP_048494261.1">
    <property type="nucleotide sequence ID" value="NZ_LFBU01000001.1"/>
</dbReference>
<evidence type="ECO:0000313" key="1">
    <source>
        <dbReference type="EMBL" id="KMQ73988.1"/>
    </source>
</evidence>
<dbReference type="STRING" id="1658765.Msub_10159"/>
<comment type="caution">
    <text evidence="1">The sequence shown here is derived from an EMBL/GenBank/DDBJ whole genome shotgun (WGS) entry which is preliminary data.</text>
</comment>
<dbReference type="InterPro" id="IPR038765">
    <property type="entry name" value="Papain-like_cys_pep_sf"/>
</dbReference>
<dbReference type="Proteomes" id="UP000036102">
    <property type="component" value="Unassembled WGS sequence"/>
</dbReference>
<evidence type="ECO:0000313" key="2">
    <source>
        <dbReference type="Proteomes" id="UP000036102"/>
    </source>
</evidence>
<gene>
    <name evidence="1" type="ORF">Msub_10159</name>
</gene>
<organism evidence="1 2">
    <name type="scientific">Marinobacter subterrani</name>
    <dbReference type="NCBI Taxonomy" id="1658765"/>
    <lineage>
        <taxon>Bacteria</taxon>
        <taxon>Pseudomonadati</taxon>
        <taxon>Pseudomonadota</taxon>
        <taxon>Gammaproteobacteria</taxon>
        <taxon>Pseudomonadales</taxon>
        <taxon>Marinobacteraceae</taxon>
        <taxon>Marinobacter</taxon>
    </lineage>
</organism>
<dbReference type="SUPFAM" id="SSF54001">
    <property type="entry name" value="Cysteine proteinases"/>
    <property type="match status" value="1"/>
</dbReference>
<sequence>MITLQFSTTKGIGSRVIRWATWSPYSHVDLMLDDGRLLGATTRHGVAIRDPEPTCACSRFQVSAPADVIAAARSQIGRPYDWPGIFGWGFRRNWQEQDSWFCSELIAWAFQEAGHSLLRADRSWRITPRDLLLSPMLLGVENGDQMAPSKGVFTGGGNGG</sequence>
<evidence type="ECO:0008006" key="3">
    <source>
        <dbReference type="Google" id="ProtNLM"/>
    </source>
</evidence>
<name>A0A0J7J607_9GAMM</name>
<dbReference type="Gene3D" id="3.90.1720.10">
    <property type="entry name" value="endopeptidase domain like (from Nostoc punctiforme)"/>
    <property type="match status" value="1"/>
</dbReference>
<proteinExistence type="predicted"/>
<dbReference type="EMBL" id="LFBU01000001">
    <property type="protein sequence ID" value="KMQ73988.1"/>
    <property type="molecule type" value="Genomic_DNA"/>
</dbReference>
<reference evidence="1 2" key="1">
    <citation type="submission" date="2015-06" db="EMBL/GenBank/DDBJ databases">
        <title>Marinobacter subterrani, a genetically tractable neutrophilic iron-oxidizing strain isolated from the Soudan Iron Mine.</title>
        <authorList>
            <person name="Bonis B.M."/>
            <person name="Gralnick J.A."/>
        </authorList>
    </citation>
    <scope>NUCLEOTIDE SEQUENCE [LARGE SCALE GENOMIC DNA]</scope>
    <source>
        <strain evidence="1 2">JG233</strain>
    </source>
</reference>
<keyword evidence="2" id="KW-1185">Reference proteome</keyword>
<accession>A0A0J7J607</accession>
<dbReference type="PATRIC" id="fig|1658765.3.peg.152"/>
<dbReference type="AlphaFoldDB" id="A0A0J7J607"/>
<protein>
    <recommendedName>
        <fullName evidence="3">Permuted papain-like amidase enzyme, YaeF/YiiX, C92 family</fullName>
    </recommendedName>
</protein>